<organism evidence="2 3">
    <name type="scientific">Paraburkholderia domus</name>
    <dbReference type="NCBI Taxonomy" id="2793075"/>
    <lineage>
        <taxon>Bacteria</taxon>
        <taxon>Pseudomonadati</taxon>
        <taxon>Pseudomonadota</taxon>
        <taxon>Betaproteobacteria</taxon>
        <taxon>Burkholderiales</taxon>
        <taxon>Burkholderiaceae</taxon>
        <taxon>Paraburkholderia</taxon>
    </lineage>
</organism>
<evidence type="ECO:0000259" key="1">
    <source>
        <dbReference type="Pfam" id="PF19266"/>
    </source>
</evidence>
<sequence>MNVLQRRPAKLTLNAYSDREMTQLSGTLSAMYNPDSVSLDYQTDYRPDLFINTTRQSNRYVQTRPGGLTLDLLFDARMPGNHTPIDRQLTHLRSLCYNVNPADSEPRYLQVRWGQMRWDGRGYFSGRMSSLSIRYTLFERDATPLRATATLVLAADGSLTLQGAEEQLKSPATTVVNVPDATSLAQITHGVSTALAGGTDYLEVAAENGLDSLDAIFPGQTLQVSARRKGKS</sequence>
<dbReference type="Proteomes" id="UP000675121">
    <property type="component" value="Unassembled WGS sequence"/>
</dbReference>
<evidence type="ECO:0000313" key="3">
    <source>
        <dbReference type="Proteomes" id="UP000675121"/>
    </source>
</evidence>
<dbReference type="InterPro" id="IPR045361">
    <property type="entry name" value="CIS_tube_prot_N"/>
</dbReference>
<accession>A0A9N8MVQ4</accession>
<dbReference type="RefSeq" id="WP_201075386.1">
    <property type="nucleotide sequence ID" value="NZ_CAJNAS010000010.1"/>
</dbReference>
<proteinExistence type="predicted"/>
<dbReference type="Pfam" id="PF19266">
    <property type="entry name" value="CIS_tube"/>
    <property type="match status" value="1"/>
</dbReference>
<protein>
    <recommendedName>
        <fullName evidence="1">Contractile injection system tube protein N-terminal domain-containing protein</fullName>
    </recommendedName>
</protein>
<dbReference type="AlphaFoldDB" id="A0A9N8MVQ4"/>
<evidence type="ECO:0000313" key="2">
    <source>
        <dbReference type="EMBL" id="CAE6910080.1"/>
    </source>
</evidence>
<name>A0A9N8MVQ4_9BURK</name>
<reference evidence="2" key="1">
    <citation type="submission" date="2021-02" db="EMBL/GenBank/DDBJ databases">
        <authorList>
            <person name="Vanwijnsberghe S."/>
        </authorList>
    </citation>
    <scope>NUCLEOTIDE SEQUENCE</scope>
    <source>
        <strain evidence="2">R-70211</strain>
    </source>
</reference>
<comment type="caution">
    <text evidence="2">The sequence shown here is derived from an EMBL/GenBank/DDBJ whole genome shotgun (WGS) entry which is preliminary data.</text>
</comment>
<dbReference type="EMBL" id="CAJNAS010000010">
    <property type="protein sequence ID" value="CAE6910080.1"/>
    <property type="molecule type" value="Genomic_DNA"/>
</dbReference>
<gene>
    <name evidence="2" type="ORF">R70211_03854</name>
</gene>
<feature type="domain" description="Contractile injection system tube protein N-terminal" evidence="1">
    <location>
        <begin position="9"/>
        <end position="158"/>
    </location>
</feature>
<keyword evidence="3" id="KW-1185">Reference proteome</keyword>